<dbReference type="EMBL" id="NHTK01005737">
    <property type="protein sequence ID" value="PPQ74651.1"/>
    <property type="molecule type" value="Genomic_DNA"/>
</dbReference>
<dbReference type="InterPro" id="IPR006153">
    <property type="entry name" value="Cation/H_exchanger_TM"/>
</dbReference>
<keyword evidence="4 11" id="KW-1133">Transmembrane helix</keyword>
<evidence type="ECO:0000256" key="11">
    <source>
        <dbReference type="SAM" id="Phobius"/>
    </source>
</evidence>
<keyword evidence="6 9" id="KW-0406">Ion transport</keyword>
<feature type="transmembrane region" description="Helical" evidence="11">
    <location>
        <begin position="152"/>
        <end position="177"/>
    </location>
</feature>
<feature type="region of interest" description="Disordered" evidence="10">
    <location>
        <begin position="529"/>
        <end position="594"/>
    </location>
</feature>
<dbReference type="GO" id="GO:0005769">
    <property type="term" value="C:early endosome"/>
    <property type="evidence" value="ECO:0007669"/>
    <property type="project" value="TreeGrafter"/>
</dbReference>
<comment type="similarity">
    <text evidence="9">Belongs to the monovalent cation:proton antiporter 1 (CPA1) transporter (TC 2.A.36) family.</text>
</comment>
<evidence type="ECO:0000256" key="1">
    <source>
        <dbReference type="ARBA" id="ARBA00004141"/>
    </source>
</evidence>
<dbReference type="PANTHER" id="PTHR10110">
    <property type="entry name" value="SODIUM/HYDROGEN EXCHANGER"/>
    <property type="match status" value="1"/>
</dbReference>
<feature type="transmembrane region" description="Helical" evidence="11">
    <location>
        <begin position="30"/>
        <end position="49"/>
    </location>
</feature>
<evidence type="ECO:0000256" key="3">
    <source>
        <dbReference type="ARBA" id="ARBA00022692"/>
    </source>
</evidence>
<feature type="transmembrane region" description="Helical" evidence="11">
    <location>
        <begin position="225"/>
        <end position="245"/>
    </location>
</feature>
<evidence type="ECO:0000256" key="4">
    <source>
        <dbReference type="ARBA" id="ARBA00022989"/>
    </source>
</evidence>
<dbReference type="NCBIfam" id="TIGR00840">
    <property type="entry name" value="b_cpa1"/>
    <property type="match status" value="1"/>
</dbReference>
<keyword evidence="3 9" id="KW-0812">Transmembrane</keyword>
<evidence type="ECO:0000256" key="6">
    <source>
        <dbReference type="ARBA" id="ARBA00023065"/>
    </source>
</evidence>
<evidence type="ECO:0000256" key="7">
    <source>
        <dbReference type="ARBA" id="ARBA00023136"/>
    </source>
</evidence>
<evidence type="ECO:0000313" key="13">
    <source>
        <dbReference type="EMBL" id="PPQ74651.1"/>
    </source>
</evidence>
<dbReference type="InParanoid" id="A0A409W7Y5"/>
<feature type="compositionally biased region" description="Polar residues" evidence="10">
    <location>
        <begin position="633"/>
        <end position="645"/>
    </location>
</feature>
<keyword evidence="9" id="KW-0050">Antiport</keyword>
<sequence length="755" mass="82450">MAIKIAALAAVTGTPTPGPIAEEEEYYSSWSLFLVCLLLVLSLLTSYYLQIKRIRAIHETLVSIFAGMFVGLVVRLAPGTMIREMLTFKHTLFFNLLLPPIILNSGYELKQENFFRNFGSILTFAFLGTFISAVGVGILVFIYSYLGIDTDGLPLIECLIFGSTLSATDPVTILAIFNQYKVDPKLYTVIFGESLLNDAVSIVMYETLSHFRGSEIYLQSVFHGIGIFLLSFSVSMALGVSFGLATSLMLKHSYLHLYPSIESCLVALLAYTCYFFSNGLSMSGIVSLLFCGITLKHYAYHTMSRRTQRTTKYIFSTLAQLSENFIFIYLGLSLFTSAPADMPVFSHVKPVFILITLVAVVFTRYAAVFPLSSLINLFLRHVRGQRTEELPHSYQMMLFWAGLRGAVGVALAAGFKGPHAQMMRTTVLIVVVGTVVIFGGTTARMLEVMGIRTGVQDEDGASSDEDEQYGITMPRNAWSAAGTQGRRWGRYSSEEEAGLYGISNRARLGSHYANQRNYYNHQYQAQSAGVANDVGPPSPGGNRIPSSASSDYDYDSDAGEVLPLAPTAGHGANPDGAPSGSNQPNPGTEGNRSEDGKWFQALDERYLLPIFSNATASRTFHARRSARRSHTHPTQNAQHGNSQGHSRGGSGVGTPVDSEDELDLSYHGTGGTGNRSAKPGSNRPSRRGSRERESSGGRERTSTSGTPTPGNANRFPPTNIRTMSLEDSRTERGLPSPVLRSNALNGTSSNYFPER</sequence>
<protein>
    <recommendedName>
        <fullName evidence="9">Sodium/hydrogen exchanger</fullName>
    </recommendedName>
</protein>
<keyword evidence="14" id="KW-1185">Reference proteome</keyword>
<feature type="compositionally biased region" description="Polar residues" evidence="10">
    <location>
        <begin position="579"/>
        <end position="590"/>
    </location>
</feature>
<reference evidence="13 14" key="1">
    <citation type="journal article" date="2018" name="Evol. Lett.">
        <title>Horizontal gene cluster transfer increased hallucinogenic mushroom diversity.</title>
        <authorList>
            <person name="Reynolds H.T."/>
            <person name="Vijayakumar V."/>
            <person name="Gluck-Thaler E."/>
            <person name="Korotkin H.B."/>
            <person name="Matheny P.B."/>
            <person name="Slot J.C."/>
        </authorList>
    </citation>
    <scope>NUCLEOTIDE SEQUENCE [LARGE SCALE GENOMIC DNA]</scope>
    <source>
        <strain evidence="13 14">2629</strain>
    </source>
</reference>
<evidence type="ECO:0000256" key="9">
    <source>
        <dbReference type="RuleBase" id="RU003722"/>
    </source>
</evidence>
<dbReference type="InterPro" id="IPR018422">
    <property type="entry name" value="Cation/H_exchanger_CPA1"/>
</dbReference>
<feature type="compositionally biased region" description="Low complexity" evidence="10">
    <location>
        <begin position="702"/>
        <end position="711"/>
    </location>
</feature>
<comment type="subcellular location">
    <subcellularLocation>
        <location evidence="1">Membrane</location>
        <topology evidence="1">Multi-pass membrane protein</topology>
    </subcellularLocation>
</comment>
<dbReference type="GO" id="GO:0005770">
    <property type="term" value="C:late endosome"/>
    <property type="evidence" value="ECO:0007669"/>
    <property type="project" value="TreeGrafter"/>
</dbReference>
<feature type="transmembrane region" description="Helical" evidence="11">
    <location>
        <begin position="352"/>
        <end position="375"/>
    </location>
</feature>
<feature type="transmembrane region" description="Helical" evidence="11">
    <location>
        <begin position="427"/>
        <end position="446"/>
    </location>
</feature>
<keyword evidence="7 11" id="KW-0472">Membrane</keyword>
<dbReference type="FunCoup" id="A0A409W7Y5">
    <property type="interactions" value="231"/>
</dbReference>
<feature type="compositionally biased region" description="Polar residues" evidence="10">
    <location>
        <begin position="742"/>
        <end position="755"/>
    </location>
</feature>
<evidence type="ECO:0000259" key="12">
    <source>
        <dbReference type="Pfam" id="PF00999"/>
    </source>
</evidence>
<evidence type="ECO:0000256" key="8">
    <source>
        <dbReference type="ARBA" id="ARBA00023201"/>
    </source>
</evidence>
<keyword evidence="2 9" id="KW-0813">Transport</keyword>
<feature type="compositionally biased region" description="Basic and acidic residues" evidence="10">
    <location>
        <begin position="688"/>
        <end position="701"/>
    </location>
</feature>
<feature type="compositionally biased region" description="Basic residues" evidence="10">
    <location>
        <begin position="620"/>
        <end position="631"/>
    </location>
</feature>
<keyword evidence="8 9" id="KW-0739">Sodium transport</keyword>
<feature type="region of interest" description="Disordered" evidence="10">
    <location>
        <begin position="619"/>
        <end position="755"/>
    </location>
</feature>
<dbReference type="PRINTS" id="PR01084">
    <property type="entry name" value="NAHEXCHNGR"/>
</dbReference>
<dbReference type="AlphaFoldDB" id="A0A409W7Y5"/>
<feature type="transmembrane region" description="Helical" evidence="11">
    <location>
        <begin position="257"/>
        <end position="277"/>
    </location>
</feature>
<evidence type="ECO:0000256" key="10">
    <source>
        <dbReference type="SAM" id="MobiDB-lite"/>
    </source>
</evidence>
<dbReference type="GO" id="GO:0015386">
    <property type="term" value="F:potassium:proton antiporter activity"/>
    <property type="evidence" value="ECO:0007669"/>
    <property type="project" value="TreeGrafter"/>
</dbReference>
<feature type="transmembrane region" description="Helical" evidence="11">
    <location>
        <begin position="121"/>
        <end position="146"/>
    </location>
</feature>
<gene>
    <name evidence="13" type="ORF">CVT24_003836</name>
</gene>
<accession>A0A409W7Y5</accession>
<feature type="transmembrane region" description="Helical" evidence="11">
    <location>
        <begin position="283"/>
        <end position="301"/>
    </location>
</feature>
<dbReference type="STRING" id="181874.A0A409W7Y5"/>
<feature type="transmembrane region" description="Helical" evidence="11">
    <location>
        <begin position="313"/>
        <end position="332"/>
    </location>
</feature>
<feature type="transmembrane region" description="Helical" evidence="11">
    <location>
        <begin position="61"/>
        <end position="78"/>
    </location>
</feature>
<dbReference type="GO" id="GO:0007035">
    <property type="term" value="P:vacuolar acidification"/>
    <property type="evidence" value="ECO:0007669"/>
    <property type="project" value="TreeGrafter"/>
</dbReference>
<dbReference type="OrthoDB" id="196264at2759"/>
<evidence type="ECO:0000313" key="14">
    <source>
        <dbReference type="Proteomes" id="UP000284842"/>
    </source>
</evidence>
<dbReference type="GO" id="GO:0015385">
    <property type="term" value="F:sodium:proton antiporter activity"/>
    <property type="evidence" value="ECO:0007669"/>
    <property type="project" value="InterPro"/>
</dbReference>
<dbReference type="PANTHER" id="PTHR10110:SF187">
    <property type="entry name" value="SODIUM_HYDROGEN EXCHANGER"/>
    <property type="match status" value="1"/>
</dbReference>
<dbReference type="Gene3D" id="6.10.140.1330">
    <property type="match status" value="1"/>
</dbReference>
<feature type="domain" description="Cation/H+ exchanger transmembrane" evidence="12">
    <location>
        <begin position="41"/>
        <end position="447"/>
    </location>
</feature>
<dbReference type="GO" id="GO:0000329">
    <property type="term" value="C:fungal-type vacuole membrane"/>
    <property type="evidence" value="ECO:0007669"/>
    <property type="project" value="TreeGrafter"/>
</dbReference>
<name>A0A409W7Y5_9AGAR</name>
<evidence type="ECO:0000256" key="2">
    <source>
        <dbReference type="ARBA" id="ARBA00022448"/>
    </source>
</evidence>
<dbReference type="Pfam" id="PF00999">
    <property type="entry name" value="Na_H_Exchanger"/>
    <property type="match status" value="1"/>
</dbReference>
<comment type="caution">
    <text evidence="13">The sequence shown here is derived from an EMBL/GenBank/DDBJ whole genome shotgun (WGS) entry which is preliminary data.</text>
</comment>
<dbReference type="Proteomes" id="UP000284842">
    <property type="component" value="Unassembled WGS sequence"/>
</dbReference>
<keyword evidence="5" id="KW-0915">Sodium</keyword>
<proteinExistence type="inferred from homology"/>
<organism evidence="13 14">
    <name type="scientific">Panaeolus cyanescens</name>
    <dbReference type="NCBI Taxonomy" id="181874"/>
    <lineage>
        <taxon>Eukaryota</taxon>
        <taxon>Fungi</taxon>
        <taxon>Dikarya</taxon>
        <taxon>Basidiomycota</taxon>
        <taxon>Agaricomycotina</taxon>
        <taxon>Agaricomycetes</taxon>
        <taxon>Agaricomycetidae</taxon>
        <taxon>Agaricales</taxon>
        <taxon>Agaricineae</taxon>
        <taxon>Galeropsidaceae</taxon>
        <taxon>Panaeolus</taxon>
    </lineage>
</organism>
<dbReference type="InterPro" id="IPR004709">
    <property type="entry name" value="NaH_exchanger"/>
</dbReference>
<evidence type="ECO:0000256" key="5">
    <source>
        <dbReference type="ARBA" id="ARBA00023053"/>
    </source>
</evidence>